<dbReference type="SUPFAM" id="SSF48452">
    <property type="entry name" value="TPR-like"/>
    <property type="match status" value="1"/>
</dbReference>
<evidence type="ECO:0000256" key="2">
    <source>
        <dbReference type="ARBA" id="ARBA00023136"/>
    </source>
</evidence>
<proteinExistence type="predicted"/>
<feature type="domain" description="Outer membrane lipoprotein BamD-like" evidence="4">
    <location>
        <begin position="32"/>
        <end position="220"/>
    </location>
</feature>
<evidence type="ECO:0000256" key="3">
    <source>
        <dbReference type="ARBA" id="ARBA00023237"/>
    </source>
</evidence>
<dbReference type="Pfam" id="PF13525">
    <property type="entry name" value="YfiO"/>
    <property type="match status" value="2"/>
</dbReference>
<dbReference type="PANTHER" id="PTHR37423">
    <property type="entry name" value="SOLUBLE LYTIC MUREIN TRANSGLYCOSYLASE-RELATED"/>
    <property type="match status" value="1"/>
</dbReference>
<feature type="domain" description="Outer membrane lipoprotein BamD-like" evidence="4">
    <location>
        <begin position="223"/>
        <end position="272"/>
    </location>
</feature>
<dbReference type="RefSeq" id="WP_311594046.1">
    <property type="nucleotide sequence ID" value="NZ_JAVRHV010000006.1"/>
</dbReference>
<protein>
    <submittedName>
        <fullName evidence="5">Outer membrane protein assembly factor BamD</fullName>
    </submittedName>
</protein>
<evidence type="ECO:0000256" key="1">
    <source>
        <dbReference type="ARBA" id="ARBA00022729"/>
    </source>
</evidence>
<sequence>MSKIKNIGVICLIALFFISCGEYQKVLNKGTIEQQYKMASDLYEAENYNKALQLFEKVVPGFRGKPQMERIQFMISDCYYKTKQYSLAAYHFDRFSKNYPKSTKQEEAAFLAAQSYYLDTNVYSLDQTTTHEALGAMQLFMNTYPESLRIEDANSTIQELRLKLETKAFETAKQYHHIEDYIAAITAFDNLIGDYLGTKYREEAMYLKFDAGYELAMNSYFTKKEERIKNAVKYHEKLMKSYPNSEFLEKTDKKLEDLNKELAAHEELAASFEN</sequence>
<dbReference type="Gene3D" id="1.25.40.10">
    <property type="entry name" value="Tetratricopeptide repeat domain"/>
    <property type="match status" value="1"/>
</dbReference>
<keyword evidence="3" id="KW-0998">Cell outer membrane</keyword>
<accession>A0ABU2Y7E7</accession>
<dbReference type="EMBL" id="JAVRHV010000006">
    <property type="protein sequence ID" value="MDT0553962.1"/>
    <property type="molecule type" value="Genomic_DNA"/>
</dbReference>
<dbReference type="InterPro" id="IPR039565">
    <property type="entry name" value="BamD-like"/>
</dbReference>
<name>A0ABU2Y7E7_9FLAO</name>
<dbReference type="PANTHER" id="PTHR37423:SF6">
    <property type="entry name" value="CELL DIVISION COORDINATOR CPOB"/>
    <property type="match status" value="1"/>
</dbReference>
<reference evidence="5 6" key="1">
    <citation type="submission" date="2023-09" db="EMBL/GenBank/DDBJ databases">
        <authorList>
            <person name="Rey-Velasco X."/>
        </authorList>
    </citation>
    <scope>NUCLEOTIDE SEQUENCE [LARGE SCALE GENOMIC DNA]</scope>
    <source>
        <strain evidence="5 6">P050</strain>
    </source>
</reference>
<gene>
    <name evidence="5" type="primary">bamD</name>
    <name evidence="5" type="ORF">RM519_11940</name>
</gene>
<evidence type="ECO:0000259" key="4">
    <source>
        <dbReference type="Pfam" id="PF13525"/>
    </source>
</evidence>
<dbReference type="PROSITE" id="PS51257">
    <property type="entry name" value="PROKAR_LIPOPROTEIN"/>
    <property type="match status" value="1"/>
</dbReference>
<keyword evidence="2" id="KW-0472">Membrane</keyword>
<dbReference type="InterPro" id="IPR017689">
    <property type="entry name" value="BamD"/>
</dbReference>
<dbReference type="NCBIfam" id="TIGR03302">
    <property type="entry name" value="OM_YfiO"/>
    <property type="match status" value="1"/>
</dbReference>
<comment type="caution">
    <text evidence="5">The sequence shown here is derived from an EMBL/GenBank/DDBJ whole genome shotgun (WGS) entry which is preliminary data.</text>
</comment>
<dbReference type="InterPro" id="IPR011990">
    <property type="entry name" value="TPR-like_helical_dom_sf"/>
</dbReference>
<evidence type="ECO:0000313" key="6">
    <source>
        <dbReference type="Proteomes" id="UP001252186"/>
    </source>
</evidence>
<organism evidence="5 6">
    <name type="scientific">Urechidicola vernalis</name>
    <dbReference type="NCBI Taxonomy" id="3075600"/>
    <lineage>
        <taxon>Bacteria</taxon>
        <taxon>Pseudomonadati</taxon>
        <taxon>Bacteroidota</taxon>
        <taxon>Flavobacteriia</taxon>
        <taxon>Flavobacteriales</taxon>
        <taxon>Flavobacteriaceae</taxon>
        <taxon>Urechidicola</taxon>
    </lineage>
</organism>
<evidence type="ECO:0000313" key="5">
    <source>
        <dbReference type="EMBL" id="MDT0553962.1"/>
    </source>
</evidence>
<dbReference type="Proteomes" id="UP001252186">
    <property type="component" value="Unassembled WGS sequence"/>
</dbReference>
<keyword evidence="6" id="KW-1185">Reference proteome</keyword>
<keyword evidence="1" id="KW-0732">Signal</keyword>